<keyword evidence="4 5" id="KW-0472">Membrane</keyword>
<dbReference type="PhylomeDB" id="A8DWE7"/>
<name>A8DWE7_NEMVE</name>
<sequence>DNSTRLARMSHEATEELARQAEKMSLLQVAKIALMFCILWFLATWSYQEALNDTSPAAVNILSSSSGLFTLLLASVFKSSAADKFTVSKLVAVIIRLKQK</sequence>
<keyword evidence="3 5" id="KW-1133">Transmembrane helix</keyword>
<evidence type="ECO:0000313" key="7">
    <source>
        <dbReference type="Proteomes" id="UP000001593"/>
    </source>
</evidence>
<dbReference type="KEGG" id="nve:5495713"/>
<accession>A8DWE7</accession>
<evidence type="ECO:0000256" key="3">
    <source>
        <dbReference type="ARBA" id="ARBA00022989"/>
    </source>
</evidence>
<dbReference type="InParanoid" id="A8DWE7"/>
<organism evidence="6 7">
    <name type="scientific">Nematostella vectensis</name>
    <name type="common">Starlet sea anemone</name>
    <dbReference type="NCBI Taxonomy" id="45351"/>
    <lineage>
        <taxon>Eukaryota</taxon>
        <taxon>Metazoa</taxon>
        <taxon>Cnidaria</taxon>
        <taxon>Anthozoa</taxon>
        <taxon>Hexacorallia</taxon>
        <taxon>Actiniaria</taxon>
        <taxon>Edwardsiidae</taxon>
        <taxon>Nematostella</taxon>
    </lineage>
</organism>
<feature type="transmembrane region" description="Helical" evidence="5">
    <location>
        <begin position="26"/>
        <end position="45"/>
    </location>
</feature>
<evidence type="ECO:0000256" key="2">
    <source>
        <dbReference type="ARBA" id="ARBA00022692"/>
    </source>
</evidence>
<proteinExistence type="predicted"/>
<evidence type="ECO:0000256" key="1">
    <source>
        <dbReference type="ARBA" id="ARBA00004141"/>
    </source>
</evidence>
<comment type="subcellular location">
    <subcellularLocation>
        <location evidence="1">Membrane</location>
        <topology evidence="1">Multi-pass membrane protein</topology>
    </subcellularLocation>
</comment>
<dbReference type="EMBL" id="DS479530">
    <property type="protein sequence ID" value="EDO25462.1"/>
    <property type="molecule type" value="Genomic_DNA"/>
</dbReference>
<dbReference type="Proteomes" id="UP000001593">
    <property type="component" value="Unassembled WGS sequence"/>
</dbReference>
<dbReference type="GO" id="GO:0016020">
    <property type="term" value="C:membrane"/>
    <property type="evidence" value="ECO:0007669"/>
    <property type="project" value="UniProtKB-SubCell"/>
</dbReference>
<protein>
    <submittedName>
        <fullName evidence="6">Uncharacterized protein</fullName>
    </submittedName>
</protein>
<dbReference type="HOGENOM" id="CLU_2313189_0_0_1"/>
<dbReference type="PANTHER" id="PTHR23051">
    <property type="entry name" value="SOLUTE CARRIER FAMILY 35, MEMBER F5"/>
    <property type="match status" value="1"/>
</dbReference>
<evidence type="ECO:0000256" key="4">
    <source>
        <dbReference type="ARBA" id="ARBA00023136"/>
    </source>
</evidence>
<evidence type="ECO:0000313" key="6">
    <source>
        <dbReference type="EMBL" id="EDO25462.1"/>
    </source>
</evidence>
<keyword evidence="7" id="KW-1185">Reference proteome</keyword>
<feature type="non-terminal residue" evidence="6">
    <location>
        <position position="100"/>
    </location>
</feature>
<keyword evidence="2 5" id="KW-0812">Transmembrane</keyword>
<dbReference type="PANTHER" id="PTHR23051:SF0">
    <property type="entry name" value="SOLUTE CARRIER FAMILY 35 MEMBER F5"/>
    <property type="match status" value="1"/>
</dbReference>
<feature type="transmembrane region" description="Helical" evidence="5">
    <location>
        <begin position="57"/>
        <end position="77"/>
    </location>
</feature>
<reference evidence="6 7" key="1">
    <citation type="journal article" date="2007" name="Science">
        <title>Sea anemone genome reveals ancestral eumetazoan gene repertoire and genomic organization.</title>
        <authorList>
            <person name="Putnam N.H."/>
            <person name="Srivastava M."/>
            <person name="Hellsten U."/>
            <person name="Dirks B."/>
            <person name="Chapman J."/>
            <person name="Salamov A."/>
            <person name="Terry A."/>
            <person name="Shapiro H."/>
            <person name="Lindquist E."/>
            <person name="Kapitonov V.V."/>
            <person name="Jurka J."/>
            <person name="Genikhovich G."/>
            <person name="Grigoriev I.V."/>
            <person name="Lucas S.M."/>
            <person name="Steele R.E."/>
            <person name="Finnerty J.R."/>
            <person name="Technau U."/>
            <person name="Martindale M.Q."/>
            <person name="Rokhsar D.S."/>
        </authorList>
    </citation>
    <scope>NUCLEOTIDE SEQUENCE [LARGE SCALE GENOMIC DNA]</scope>
    <source>
        <strain evidence="7">CH2 X CH6</strain>
    </source>
</reference>
<dbReference type="eggNOG" id="KOG2765">
    <property type="taxonomic scope" value="Eukaryota"/>
</dbReference>
<dbReference type="AlphaFoldDB" id="A8DWE7"/>
<gene>
    <name evidence="6" type="ORF">NEMVEDRAFT_v1g225981</name>
</gene>
<evidence type="ECO:0000256" key="5">
    <source>
        <dbReference type="SAM" id="Phobius"/>
    </source>
</evidence>